<dbReference type="OrthoDB" id="2419893at2759"/>
<protein>
    <submittedName>
        <fullName evidence="1">263_t:CDS:1</fullName>
    </submittedName>
</protein>
<keyword evidence="2" id="KW-1185">Reference proteome</keyword>
<proteinExistence type="predicted"/>
<gene>
    <name evidence="1" type="ORF">CPELLU_LOCUS18142</name>
</gene>
<accession>A0A9N9K198</accession>
<comment type="caution">
    <text evidence="1">The sequence shown here is derived from an EMBL/GenBank/DDBJ whole genome shotgun (WGS) entry which is preliminary data.</text>
</comment>
<dbReference type="EMBL" id="CAJVQA010034475">
    <property type="protein sequence ID" value="CAG8805838.1"/>
    <property type="molecule type" value="Genomic_DNA"/>
</dbReference>
<evidence type="ECO:0000313" key="1">
    <source>
        <dbReference type="EMBL" id="CAG8805838.1"/>
    </source>
</evidence>
<dbReference type="AlphaFoldDB" id="A0A9N9K198"/>
<evidence type="ECO:0000313" key="2">
    <source>
        <dbReference type="Proteomes" id="UP000789759"/>
    </source>
</evidence>
<name>A0A9N9K198_9GLOM</name>
<sequence length="71" mass="8353">NTNLPNRFKASEMPDKVKQWINELQIAAEHSDNMFIKKLLLAYKVLSTNEFNDLTNKIKCRLVKVLETFKQ</sequence>
<reference evidence="1" key="1">
    <citation type="submission" date="2021-06" db="EMBL/GenBank/DDBJ databases">
        <authorList>
            <person name="Kallberg Y."/>
            <person name="Tangrot J."/>
            <person name="Rosling A."/>
        </authorList>
    </citation>
    <scope>NUCLEOTIDE SEQUENCE</scope>
    <source>
        <strain evidence="1">FL966</strain>
    </source>
</reference>
<feature type="non-terminal residue" evidence="1">
    <location>
        <position position="1"/>
    </location>
</feature>
<dbReference type="Proteomes" id="UP000789759">
    <property type="component" value="Unassembled WGS sequence"/>
</dbReference>
<organism evidence="1 2">
    <name type="scientific">Cetraspora pellucida</name>
    <dbReference type="NCBI Taxonomy" id="1433469"/>
    <lineage>
        <taxon>Eukaryota</taxon>
        <taxon>Fungi</taxon>
        <taxon>Fungi incertae sedis</taxon>
        <taxon>Mucoromycota</taxon>
        <taxon>Glomeromycotina</taxon>
        <taxon>Glomeromycetes</taxon>
        <taxon>Diversisporales</taxon>
        <taxon>Gigasporaceae</taxon>
        <taxon>Cetraspora</taxon>
    </lineage>
</organism>